<evidence type="ECO:0000256" key="1">
    <source>
        <dbReference type="SAM" id="Phobius"/>
    </source>
</evidence>
<evidence type="ECO:0000259" key="2">
    <source>
        <dbReference type="Pfam" id="PF00496"/>
    </source>
</evidence>
<evidence type="ECO:0000313" key="3">
    <source>
        <dbReference type="EMBL" id="UYP45585.1"/>
    </source>
</evidence>
<proteinExistence type="predicted"/>
<feature type="transmembrane region" description="Helical" evidence="1">
    <location>
        <begin position="16"/>
        <end position="32"/>
    </location>
</feature>
<keyword evidence="4" id="KW-1185">Reference proteome</keyword>
<evidence type="ECO:0000313" key="4">
    <source>
        <dbReference type="Proteomes" id="UP001208689"/>
    </source>
</evidence>
<dbReference type="PANTHER" id="PTHR30290">
    <property type="entry name" value="PERIPLASMIC BINDING COMPONENT OF ABC TRANSPORTER"/>
    <property type="match status" value="1"/>
</dbReference>
<dbReference type="CDD" id="cd00995">
    <property type="entry name" value="PBP2_NikA_DppA_OppA_like"/>
    <property type="match status" value="1"/>
</dbReference>
<feature type="transmembrane region" description="Helical" evidence="1">
    <location>
        <begin position="597"/>
        <end position="615"/>
    </location>
</feature>
<dbReference type="Pfam" id="PF00496">
    <property type="entry name" value="SBP_bac_5"/>
    <property type="match status" value="1"/>
</dbReference>
<dbReference type="EMBL" id="CP104013">
    <property type="protein sequence ID" value="UYP45585.1"/>
    <property type="molecule type" value="Genomic_DNA"/>
</dbReference>
<dbReference type="Proteomes" id="UP001208689">
    <property type="component" value="Chromosome"/>
</dbReference>
<accession>A0ABY6HPY8</accession>
<dbReference type="SUPFAM" id="SSF53850">
    <property type="entry name" value="Periplasmic binding protein-like II"/>
    <property type="match status" value="1"/>
</dbReference>
<feature type="domain" description="Solute-binding protein family 5" evidence="2">
    <location>
        <begin position="87"/>
        <end position="507"/>
    </location>
</feature>
<dbReference type="Gene3D" id="3.10.105.10">
    <property type="entry name" value="Dipeptide-binding Protein, Domain 3"/>
    <property type="match status" value="1"/>
</dbReference>
<organism evidence="3 4">
    <name type="scientific">Candidatus Lokiarchaeum ossiferum</name>
    <dbReference type="NCBI Taxonomy" id="2951803"/>
    <lineage>
        <taxon>Archaea</taxon>
        <taxon>Promethearchaeati</taxon>
        <taxon>Promethearchaeota</taxon>
        <taxon>Promethearchaeia</taxon>
        <taxon>Promethearchaeales</taxon>
        <taxon>Promethearchaeaceae</taxon>
        <taxon>Candidatus Lokiarchaeum</taxon>
    </lineage>
</organism>
<dbReference type="Gene3D" id="3.40.190.10">
    <property type="entry name" value="Periplasmic binding protein-like II"/>
    <property type="match status" value="1"/>
</dbReference>
<keyword evidence="1" id="KW-0812">Transmembrane</keyword>
<protein>
    <recommendedName>
        <fullName evidence="2">Solute-binding protein family 5 domain-containing protein</fullName>
    </recommendedName>
</protein>
<gene>
    <name evidence="3" type="ORF">NEF87_001870</name>
</gene>
<sequence>MELSLRKTTNFRKIRLFYYGLILILMPNFAFSNTEPIDFEKRPLIYATCSSAPYIDPHLALDQNSINLISQICEGLISYDLNRQDMKMQPQLAADFGQWNENLTEYTIKLKEDILFHDGTFLSSKQVIFSFDRLYSLSYDNNLHKNLVQSDHILGYQNQIHLQSIYNPLANLYPEVDWLINQTIAIDDTTVKFCLNYPYSPFESLLCFTGSFILSNNPKYTPSHEFLNISRDSLIGTGPYTLDSYTNDINGVDSGSEIHLKYFTDYYEVSIPDIQEILWKTRYGSTELNDDFLQGKIDFLTSINPDFIEEYEDSEYFEIKAPLPDVSMSYLGMNCQTLKENTRKAIINAFNYSIISSNEDTSRNIHQLTSIIPFGVKYHTTNLTIPKMDLIMARKYIFDAIDHGEFGNISSFALNELSSDEEWLFLTETSPLQNLVYPWVGGIYHDFFFEDLQTNLALIGLNLSIKYGTMVGAYEIAMYEETDIFYIRQRAEYNHPSSILASFFSKSCIQSFLNINDSNFTEMTKNALQDTSNAIPIHLFFELQRYFVEDLAVVLLLTTETFEVVQYSGISECMMNSFRLLRFYNYSFDYSSHTKTISGGNIMVTLGIAIISIIIRKKKLDKDNIEWNNK</sequence>
<keyword evidence="1" id="KW-0472">Membrane</keyword>
<keyword evidence="1" id="KW-1133">Transmembrane helix</keyword>
<reference evidence="3" key="1">
    <citation type="submission" date="2022-09" db="EMBL/GenBank/DDBJ databases">
        <title>Actin cytoskeleton and complex cell architecture in an #Asgard archaeon.</title>
        <authorList>
            <person name="Ponce Toledo R.I."/>
            <person name="Schleper C."/>
            <person name="Rodrigues Oliveira T."/>
            <person name="Wollweber F."/>
            <person name="Xu J."/>
            <person name="Rittmann S."/>
            <person name="Klingl A."/>
            <person name="Pilhofer M."/>
        </authorList>
    </citation>
    <scope>NUCLEOTIDE SEQUENCE</scope>
    <source>
        <strain evidence="3">B-35</strain>
    </source>
</reference>
<dbReference type="InterPro" id="IPR039424">
    <property type="entry name" value="SBP_5"/>
</dbReference>
<dbReference type="InterPro" id="IPR000914">
    <property type="entry name" value="SBP_5_dom"/>
</dbReference>
<name>A0ABY6HPY8_9ARCH</name>